<organism evidence="2 3">
    <name type="scientific">Byssothecium circinans</name>
    <dbReference type="NCBI Taxonomy" id="147558"/>
    <lineage>
        <taxon>Eukaryota</taxon>
        <taxon>Fungi</taxon>
        <taxon>Dikarya</taxon>
        <taxon>Ascomycota</taxon>
        <taxon>Pezizomycotina</taxon>
        <taxon>Dothideomycetes</taxon>
        <taxon>Pleosporomycetidae</taxon>
        <taxon>Pleosporales</taxon>
        <taxon>Massarineae</taxon>
        <taxon>Massarinaceae</taxon>
        <taxon>Byssothecium</taxon>
    </lineage>
</organism>
<feature type="compositionally biased region" description="Basic and acidic residues" evidence="1">
    <location>
        <begin position="857"/>
        <end position="878"/>
    </location>
</feature>
<dbReference type="PANTHER" id="PTHR44163">
    <property type="entry name" value="U3 SMALL NUCLEOLAR RNA-ASSOCIATED PROTEIN 4 HOMOLOG"/>
    <property type="match status" value="1"/>
</dbReference>
<keyword evidence="3" id="KW-1185">Reference proteome</keyword>
<gene>
    <name evidence="2" type="ORF">CC80DRAFT_524200</name>
</gene>
<dbReference type="GO" id="GO:0032040">
    <property type="term" value="C:small-subunit processome"/>
    <property type="evidence" value="ECO:0007669"/>
    <property type="project" value="TreeGrafter"/>
</dbReference>
<feature type="region of interest" description="Disordered" evidence="1">
    <location>
        <begin position="633"/>
        <end position="662"/>
    </location>
</feature>
<dbReference type="GO" id="GO:0030686">
    <property type="term" value="C:90S preribosome"/>
    <property type="evidence" value="ECO:0007669"/>
    <property type="project" value="InterPro"/>
</dbReference>
<dbReference type="InterPro" id="IPR011047">
    <property type="entry name" value="Quinoprotein_ADH-like_sf"/>
</dbReference>
<dbReference type="SMART" id="SM00320">
    <property type="entry name" value="WD40"/>
    <property type="match status" value="6"/>
</dbReference>
<dbReference type="AlphaFoldDB" id="A0A6A5U7A6"/>
<feature type="region of interest" description="Disordered" evidence="1">
    <location>
        <begin position="752"/>
        <end position="831"/>
    </location>
</feature>
<dbReference type="SUPFAM" id="SSF82171">
    <property type="entry name" value="DPP6 N-terminal domain-like"/>
    <property type="match status" value="1"/>
</dbReference>
<dbReference type="SUPFAM" id="SSF50998">
    <property type="entry name" value="Quinoprotein alcohol dehydrogenase-like"/>
    <property type="match status" value="1"/>
</dbReference>
<dbReference type="InterPro" id="IPR015943">
    <property type="entry name" value="WD40/YVTN_repeat-like_dom_sf"/>
</dbReference>
<dbReference type="GO" id="GO:0003723">
    <property type="term" value="F:RNA binding"/>
    <property type="evidence" value="ECO:0007669"/>
    <property type="project" value="TreeGrafter"/>
</dbReference>
<reference evidence="2" key="1">
    <citation type="journal article" date="2020" name="Stud. Mycol.">
        <title>101 Dothideomycetes genomes: a test case for predicting lifestyles and emergence of pathogens.</title>
        <authorList>
            <person name="Haridas S."/>
            <person name="Albert R."/>
            <person name="Binder M."/>
            <person name="Bloem J."/>
            <person name="Labutti K."/>
            <person name="Salamov A."/>
            <person name="Andreopoulos B."/>
            <person name="Baker S."/>
            <person name="Barry K."/>
            <person name="Bills G."/>
            <person name="Bluhm B."/>
            <person name="Cannon C."/>
            <person name="Castanera R."/>
            <person name="Culley D."/>
            <person name="Daum C."/>
            <person name="Ezra D."/>
            <person name="Gonzalez J."/>
            <person name="Henrissat B."/>
            <person name="Kuo A."/>
            <person name="Liang C."/>
            <person name="Lipzen A."/>
            <person name="Lutzoni F."/>
            <person name="Magnuson J."/>
            <person name="Mondo S."/>
            <person name="Nolan M."/>
            <person name="Ohm R."/>
            <person name="Pangilinan J."/>
            <person name="Park H.-J."/>
            <person name="Ramirez L."/>
            <person name="Alfaro M."/>
            <person name="Sun H."/>
            <person name="Tritt A."/>
            <person name="Yoshinaga Y."/>
            <person name="Zwiers L.-H."/>
            <person name="Turgeon B."/>
            <person name="Goodwin S."/>
            <person name="Spatafora J."/>
            <person name="Crous P."/>
            <person name="Grigoriev I."/>
        </authorList>
    </citation>
    <scope>NUCLEOTIDE SEQUENCE</scope>
    <source>
        <strain evidence="2">CBS 675.92</strain>
    </source>
</reference>
<dbReference type="GO" id="GO:0000462">
    <property type="term" value="P:maturation of SSU-rRNA from tricistronic rRNA transcript (SSU-rRNA, 5.8S rRNA, LSU-rRNA)"/>
    <property type="evidence" value="ECO:0007669"/>
    <property type="project" value="InterPro"/>
</dbReference>
<dbReference type="OrthoDB" id="8883818at2759"/>
<dbReference type="InterPro" id="IPR046351">
    <property type="entry name" value="UTP4"/>
</dbReference>
<evidence type="ECO:0000313" key="3">
    <source>
        <dbReference type="Proteomes" id="UP000800035"/>
    </source>
</evidence>
<accession>A0A6A5U7A6</accession>
<protein>
    <submittedName>
        <fullName evidence="2">WD40 repeat-like protein</fullName>
    </submittedName>
</protein>
<dbReference type="EMBL" id="ML976986">
    <property type="protein sequence ID" value="KAF1958756.1"/>
    <property type="molecule type" value="Genomic_DNA"/>
</dbReference>
<feature type="region of interest" description="Disordered" evidence="1">
    <location>
        <begin position="853"/>
        <end position="878"/>
    </location>
</feature>
<name>A0A6A5U7A6_9PLEO</name>
<evidence type="ECO:0000313" key="2">
    <source>
        <dbReference type="EMBL" id="KAF1958756.1"/>
    </source>
</evidence>
<proteinExistence type="predicted"/>
<sequence>MDLHRARFVPFPPSAINALAFSHEPREGEQEPDCLRLALGRANGNIEIWNPAGGAWLQERVFYGGKDRSVEGLAWTQEPDGKDEQGKRVAGRLRLFSIGYSSSVTEWDLATGLPARHSTGNHSEVWCFAAQPKPIVSSKATPAQEEELPQKLVAGCADGTLVLLSTADNDLQFDKFVARSTAKKARALSVTFKDRKIAIAGFADSSIRVYDTRNGYVIRNISLGGAGPGGPRETLVWKVKCLANGDFVSGDSTGDIRIYNGKNYSQTQRISGHEADVLDLAVSRDGTMIFSGGMDRRTCFYMSAKKSSGEGSQGDKWRKVSHQRLHDHDVKAMATYDGDKLSVLVSGGIDTQPIVVPIRKFGKELSRGLPSLPHTPSLASAPEARLIVSWWNSEIRVWRVKGHEDGMEKPKVVARIALQGDENICSVALSKDGSLLAVATAMQVKLFNIVQTKAEAGSSLQIRKFELPSALGARLVRFTPDGKWLASITTANEVVLTRIVRTEDPIDRPRALSKTLQLHRINRDDSWQDPLNSSSGHYSRTISHAEFSDDGLMFAAVDLAGYVDTWVVEGHEDLTALEVDVDEAPNSVANDDDSDDEDLHEQITFLGQRWIRNPSAHLLPRIDSRPVLISFRPNAGDLSRPEPNGNPAVHPTRHNPHPHSHDIPEQEHHLLVVSADQRLYLFDVLAGRFSEWSRRNPPSSYPSEYRVLKSPAKGCLWDVNERERVWIYGESWLFMFDLSRDLPNPDSGALSIGIGDADKRNSKKRKREAAQDLLRKGISGAGDAVPERDAPVTKMRTFNSGKDEATKPGHINLHSARGESESDEDGDDEHSTLATLRRSTGQDDTSFAAQKLANGDRAAEEKDLVEREGDTNALEQREQDSEHWWHTFKYRPILGMVPIGRGERHPLEVVLVERPAWELDLPPRFVGAHE</sequence>
<evidence type="ECO:0000256" key="1">
    <source>
        <dbReference type="SAM" id="MobiDB-lite"/>
    </source>
</evidence>
<dbReference type="Pfam" id="PF00400">
    <property type="entry name" value="WD40"/>
    <property type="match status" value="1"/>
</dbReference>
<dbReference type="Gene3D" id="2.130.10.10">
    <property type="entry name" value="YVTN repeat-like/Quinoprotein amine dehydrogenase"/>
    <property type="match status" value="3"/>
</dbReference>
<dbReference type="GO" id="GO:0034455">
    <property type="term" value="C:t-UTP complex"/>
    <property type="evidence" value="ECO:0007669"/>
    <property type="project" value="TreeGrafter"/>
</dbReference>
<dbReference type="Proteomes" id="UP000800035">
    <property type="component" value="Unassembled WGS sequence"/>
</dbReference>
<dbReference type="PANTHER" id="PTHR44163:SF1">
    <property type="entry name" value="U3 SMALL NUCLEOLAR RNA-ASSOCIATED PROTEIN 4 HOMOLOG"/>
    <property type="match status" value="1"/>
</dbReference>
<dbReference type="InterPro" id="IPR001680">
    <property type="entry name" value="WD40_rpt"/>
</dbReference>